<proteinExistence type="predicted"/>
<keyword evidence="1" id="KW-0677">Repeat</keyword>
<accession>A0AA41Y7E3</accession>
<evidence type="ECO:0000313" key="3">
    <source>
        <dbReference type="EMBL" id="MCW0484806.1"/>
    </source>
</evidence>
<dbReference type="PANTHER" id="PTHR24273">
    <property type="entry name" value="FI04643P-RELATED"/>
    <property type="match status" value="1"/>
</dbReference>
<dbReference type="RefSeq" id="WP_282593397.1">
    <property type="nucleotide sequence ID" value="NZ_JAPAAF010000053.1"/>
</dbReference>
<keyword evidence="4" id="KW-1185">Reference proteome</keyword>
<dbReference type="EMBL" id="JAPAAF010000053">
    <property type="protein sequence ID" value="MCW0484806.1"/>
    <property type="molecule type" value="Genomic_DNA"/>
</dbReference>
<protein>
    <submittedName>
        <fullName evidence="3">HYR domain-containing protein</fullName>
    </submittedName>
</protein>
<dbReference type="SUPFAM" id="SSF49299">
    <property type="entry name" value="PKD domain"/>
    <property type="match status" value="1"/>
</dbReference>
<evidence type="ECO:0000313" key="4">
    <source>
        <dbReference type="Proteomes" id="UP001163821"/>
    </source>
</evidence>
<dbReference type="Proteomes" id="UP001163821">
    <property type="component" value="Unassembled WGS sequence"/>
</dbReference>
<organism evidence="3 4">
    <name type="scientific">Gaoshiqia sediminis</name>
    <dbReference type="NCBI Taxonomy" id="2986998"/>
    <lineage>
        <taxon>Bacteria</taxon>
        <taxon>Pseudomonadati</taxon>
        <taxon>Bacteroidota</taxon>
        <taxon>Bacteroidia</taxon>
        <taxon>Marinilabiliales</taxon>
        <taxon>Prolixibacteraceae</taxon>
        <taxon>Gaoshiqia</taxon>
    </lineage>
</organism>
<feature type="non-terminal residue" evidence="3">
    <location>
        <position position="1"/>
    </location>
</feature>
<comment type="caution">
    <text evidence="3">The sequence shown here is derived from an EMBL/GenBank/DDBJ whole genome shotgun (WGS) entry which is preliminary data.</text>
</comment>
<dbReference type="InterPro" id="IPR035986">
    <property type="entry name" value="PKD_dom_sf"/>
</dbReference>
<dbReference type="PANTHER" id="PTHR24273:SF32">
    <property type="entry name" value="HYALIN"/>
    <property type="match status" value="1"/>
</dbReference>
<dbReference type="Pfam" id="PF02494">
    <property type="entry name" value="HYR"/>
    <property type="match status" value="1"/>
</dbReference>
<reference evidence="3" key="1">
    <citation type="submission" date="2022-10" db="EMBL/GenBank/DDBJ databases">
        <title>Gaoshiqiia sediminis gen. nov., sp. nov., isolated from coastal sediment.</title>
        <authorList>
            <person name="Yu W.X."/>
            <person name="Mu D.S."/>
            <person name="Du J.Z."/>
            <person name="Liang Y.Q."/>
        </authorList>
    </citation>
    <scope>NUCLEOTIDE SEQUENCE</scope>
    <source>
        <strain evidence="3">A06</strain>
    </source>
</reference>
<dbReference type="NCBIfam" id="TIGR04183">
    <property type="entry name" value="Por_Secre_tail"/>
    <property type="match status" value="1"/>
</dbReference>
<gene>
    <name evidence="3" type="ORF">N2K84_18890</name>
</gene>
<feature type="domain" description="HYR" evidence="2">
    <location>
        <begin position="51"/>
        <end position="130"/>
    </location>
</feature>
<dbReference type="InterPro" id="IPR026444">
    <property type="entry name" value="Secre_tail"/>
</dbReference>
<sequence length="479" mass="50515">DNGSTDNCGIQSLALDIEAFTCAHVGQNNVVLTVTDVNGNSSTANAVVTVVDDIDPVLSCPTSITLPADAGMCGAIVAFAATVSDNCSAEITYSQNPGSFFPVGTTSVTVTATDPSGNSDVCSFDVEVTNSAPHSVVITGPDSPNAVGTNVILSATFIDENIATAVWKAFDGTTDVDEVMYNISGNSTNHTFVNLPVGVHTIILELEDYCGARTTEVFQYVVVYDPDGGFVTGGGWINSPEGAYAADATLTGKANFGFNAKYKKGSNAVDGNTEFQFHAGNMNFKSSSHDAMSLVIAGAKAIYKGQGSINKVSGYSFMVSAIDGDLKAKGEPDRFRIKIWESATGSVVYDNQLGADDNAEAITALGGGSVVIHNPKKKTAEIASVDADDQLVTAVELKAYPNPFTDRLLFEFVAPETVQARIDVYDLNGRLVKTVLDELVESGVAYQAEFVPDVQSSNIYFYRMVLGSEVFNGKVICNK</sequence>
<dbReference type="PROSITE" id="PS50825">
    <property type="entry name" value="HYR"/>
    <property type="match status" value="1"/>
</dbReference>
<evidence type="ECO:0000259" key="2">
    <source>
        <dbReference type="PROSITE" id="PS50825"/>
    </source>
</evidence>
<evidence type="ECO:0000256" key="1">
    <source>
        <dbReference type="ARBA" id="ARBA00022737"/>
    </source>
</evidence>
<dbReference type="AlphaFoldDB" id="A0AA41Y7E3"/>
<dbReference type="InterPro" id="IPR003410">
    <property type="entry name" value="HYR_dom"/>
</dbReference>
<name>A0AA41Y7E3_9BACT</name>